<keyword evidence="4" id="KW-1185">Reference proteome</keyword>
<comment type="caution">
    <text evidence="3">The sequence shown here is derived from an EMBL/GenBank/DDBJ whole genome shotgun (WGS) entry which is preliminary data.</text>
</comment>
<dbReference type="SUPFAM" id="SSF53335">
    <property type="entry name" value="S-adenosyl-L-methionine-dependent methyltransferases"/>
    <property type="match status" value="1"/>
</dbReference>
<dbReference type="InterPro" id="IPR029063">
    <property type="entry name" value="SAM-dependent_MTases_sf"/>
</dbReference>
<proteinExistence type="predicted"/>
<feature type="region of interest" description="Disordered" evidence="2">
    <location>
        <begin position="259"/>
        <end position="278"/>
    </location>
</feature>
<dbReference type="PANTHER" id="PTHR43317:SF1">
    <property type="entry name" value="THERMOSPERMINE SYNTHASE ACAULIS5"/>
    <property type="match status" value="1"/>
</dbReference>
<dbReference type="EMBL" id="JBHMDM010000007">
    <property type="protein sequence ID" value="MFB9377977.1"/>
    <property type="molecule type" value="Genomic_DNA"/>
</dbReference>
<dbReference type="PANTHER" id="PTHR43317">
    <property type="entry name" value="THERMOSPERMINE SYNTHASE ACAULIS5"/>
    <property type="match status" value="1"/>
</dbReference>
<dbReference type="RefSeq" id="WP_380137589.1">
    <property type="nucleotide sequence ID" value="NZ_JBHLUI010000008.1"/>
</dbReference>
<organism evidence="3 4">
    <name type="scientific">Kineococcus gynurae</name>
    <dbReference type="NCBI Taxonomy" id="452979"/>
    <lineage>
        <taxon>Bacteria</taxon>
        <taxon>Bacillati</taxon>
        <taxon>Actinomycetota</taxon>
        <taxon>Actinomycetes</taxon>
        <taxon>Kineosporiales</taxon>
        <taxon>Kineosporiaceae</taxon>
        <taxon>Kineococcus</taxon>
    </lineage>
</organism>
<protein>
    <submittedName>
        <fullName evidence="3">Spermidine synthase</fullName>
    </submittedName>
</protein>
<dbReference type="CDD" id="cd02440">
    <property type="entry name" value="AdoMet_MTases"/>
    <property type="match status" value="1"/>
</dbReference>
<evidence type="ECO:0000256" key="1">
    <source>
        <dbReference type="ARBA" id="ARBA00023115"/>
    </source>
</evidence>
<keyword evidence="1" id="KW-0620">Polyamine biosynthesis</keyword>
<reference evidence="3 4" key="1">
    <citation type="submission" date="2024-09" db="EMBL/GenBank/DDBJ databases">
        <authorList>
            <person name="Sun Q."/>
            <person name="Mori K."/>
        </authorList>
    </citation>
    <scope>NUCLEOTIDE SEQUENCE [LARGE SCALE GENOMIC DNA]</scope>
    <source>
        <strain evidence="3 4">TISTR 1856</strain>
    </source>
</reference>
<dbReference type="NCBIfam" id="NF037959">
    <property type="entry name" value="MFS_SpdSyn"/>
    <property type="match status" value="1"/>
</dbReference>
<evidence type="ECO:0000313" key="3">
    <source>
        <dbReference type="EMBL" id="MFB9377977.1"/>
    </source>
</evidence>
<evidence type="ECO:0000256" key="2">
    <source>
        <dbReference type="SAM" id="MobiDB-lite"/>
    </source>
</evidence>
<gene>
    <name evidence="3" type="ORF">ACFFVI_13475</name>
</gene>
<evidence type="ECO:0000313" key="4">
    <source>
        <dbReference type="Proteomes" id="UP001589748"/>
    </source>
</evidence>
<dbReference type="Proteomes" id="UP001589748">
    <property type="component" value="Unassembled WGS sequence"/>
</dbReference>
<name>A0ABV5LV68_9ACTN</name>
<accession>A0ABV5LV68</accession>
<feature type="compositionally biased region" description="Pro residues" evidence="2">
    <location>
        <begin position="264"/>
        <end position="278"/>
    </location>
</feature>
<sequence length="278" mass="29274">METAISTGTVRLERDRDDPDGWHVHVNGVPSSYLDLADPRVLAFEYQQWTAEVLAATHPPATSPTLRAVHLGGAGCAFPRHLAATRPGSRQLVLEVDAALVELVREAFGATGPAGFRLKVADARAGLTGVPDATQDTVVRDAFAGAEVPVHLSTVEFLRDVRRVLAPGGVWIANLADAPPMPLARAEAATASAVWPHVALVAEPSLFRGRRYGNALLVASDAELPLAVMLRRLSGGAAPARVLAGEDLRHFCAPADVLRDAAPRPGPTPVPPPEDPPA</sequence>
<dbReference type="Gene3D" id="3.40.50.150">
    <property type="entry name" value="Vaccinia Virus protein VP39"/>
    <property type="match status" value="1"/>
</dbReference>